<feature type="transmembrane region" description="Helical" evidence="9">
    <location>
        <begin position="118"/>
        <end position="140"/>
    </location>
</feature>
<dbReference type="EMBL" id="CP044399">
    <property type="protein sequence ID" value="QFI39092.1"/>
    <property type="molecule type" value="Genomic_DNA"/>
</dbReference>
<keyword evidence="6 9" id="KW-0029">Amino-acid transport</keyword>
<dbReference type="AlphaFoldDB" id="A0A5J6WRR3"/>
<feature type="transmembrane region" description="Helical" evidence="9">
    <location>
        <begin position="76"/>
        <end position="98"/>
    </location>
</feature>
<feature type="transmembrane region" description="Helical" evidence="9">
    <location>
        <begin position="7"/>
        <end position="29"/>
    </location>
</feature>
<feature type="transmembrane region" description="Helical" evidence="9">
    <location>
        <begin position="285"/>
        <end position="307"/>
    </location>
</feature>
<comment type="subcellular location">
    <subcellularLocation>
        <location evidence="9">Cell inner membrane</location>
        <topology evidence="9">Multi-pass membrane protein</topology>
    </subcellularLocation>
    <subcellularLocation>
        <location evidence="1">Cell membrane</location>
        <topology evidence="1">Multi-pass membrane protein</topology>
    </subcellularLocation>
</comment>
<evidence type="ECO:0000256" key="8">
    <source>
        <dbReference type="ARBA" id="ARBA00023136"/>
    </source>
</evidence>
<evidence type="ECO:0000256" key="4">
    <source>
        <dbReference type="ARBA" id="ARBA00022475"/>
    </source>
</evidence>
<keyword evidence="4" id="KW-1003">Cell membrane</keyword>
<keyword evidence="11" id="KW-1185">Reference proteome</keyword>
<keyword evidence="7 9" id="KW-1133">Transmembrane helix</keyword>
<evidence type="ECO:0000256" key="7">
    <source>
        <dbReference type="ARBA" id="ARBA00022989"/>
    </source>
</evidence>
<evidence type="ECO:0000256" key="2">
    <source>
        <dbReference type="ARBA" id="ARBA00008540"/>
    </source>
</evidence>
<feature type="transmembrane region" description="Helical" evidence="9">
    <location>
        <begin position="344"/>
        <end position="365"/>
    </location>
</feature>
<dbReference type="GO" id="GO:0005886">
    <property type="term" value="C:plasma membrane"/>
    <property type="evidence" value="ECO:0007669"/>
    <property type="project" value="UniProtKB-SubCell"/>
</dbReference>
<dbReference type="GO" id="GO:0005304">
    <property type="term" value="F:L-valine transmembrane transporter activity"/>
    <property type="evidence" value="ECO:0007669"/>
    <property type="project" value="TreeGrafter"/>
</dbReference>
<feature type="transmembrane region" description="Helical" evidence="9">
    <location>
        <begin position="227"/>
        <end position="251"/>
    </location>
</feature>
<evidence type="ECO:0000313" key="11">
    <source>
        <dbReference type="Proteomes" id="UP000327424"/>
    </source>
</evidence>
<dbReference type="OrthoDB" id="9783920at2"/>
<proteinExistence type="inferred from homology"/>
<keyword evidence="3 9" id="KW-0813">Transport</keyword>
<feature type="transmembrane region" description="Helical" evidence="9">
    <location>
        <begin position="411"/>
        <end position="429"/>
    </location>
</feature>
<dbReference type="NCBIfam" id="TIGR00796">
    <property type="entry name" value="livcs"/>
    <property type="match status" value="1"/>
</dbReference>
<dbReference type="RefSeq" id="WP_019441741.1">
    <property type="nucleotide sequence ID" value="NZ_ALOE01000020.1"/>
</dbReference>
<reference evidence="10 11" key="1">
    <citation type="submission" date="2019-09" db="EMBL/GenBank/DDBJ databases">
        <title>Hybrid Assembly of the complete Genome of the Deep-Sea Bacterium Moritella marina from long Nanopore and Illumina reads.</title>
        <authorList>
            <person name="Magin S."/>
            <person name="Georgoulis A."/>
            <person name="Papadimitriou K."/>
            <person name="Iliakis G."/>
            <person name="Vorgias C.E."/>
        </authorList>
    </citation>
    <scope>NUCLEOTIDE SEQUENCE [LARGE SCALE GENOMIC DNA]</scope>
    <source>
        <strain evidence="10 11">MP-1</strain>
    </source>
</reference>
<keyword evidence="8 9" id="KW-0472">Membrane</keyword>
<dbReference type="GO" id="GO:0015818">
    <property type="term" value="P:isoleucine transport"/>
    <property type="evidence" value="ECO:0007669"/>
    <property type="project" value="TreeGrafter"/>
</dbReference>
<feature type="transmembrane region" description="Helical" evidence="9">
    <location>
        <begin position="41"/>
        <end position="64"/>
    </location>
</feature>
<protein>
    <recommendedName>
        <fullName evidence="9">Branched-chain amino acid transport system carrier protein</fullName>
    </recommendedName>
</protein>
<evidence type="ECO:0000256" key="5">
    <source>
        <dbReference type="ARBA" id="ARBA00022692"/>
    </source>
</evidence>
<evidence type="ECO:0000313" key="10">
    <source>
        <dbReference type="EMBL" id="QFI39092.1"/>
    </source>
</evidence>
<comment type="function">
    <text evidence="9">Component of the transport system for branched-chain amino acids.</text>
</comment>
<accession>A0A5J6WRR3</accession>
<evidence type="ECO:0000256" key="1">
    <source>
        <dbReference type="ARBA" id="ARBA00004651"/>
    </source>
</evidence>
<name>A0A5J6WRR3_MORMI</name>
<dbReference type="PANTHER" id="PTHR30588">
    <property type="entry name" value="BRANCHED-CHAIN AMINO ACID TRANSPORT SYSTEM 2 CARRIER PROTEIN"/>
    <property type="match status" value="1"/>
</dbReference>
<evidence type="ECO:0000256" key="6">
    <source>
        <dbReference type="ARBA" id="ARBA00022970"/>
    </source>
</evidence>
<comment type="similarity">
    <text evidence="2 9">Belongs to the branched chain amino acid transporter family.</text>
</comment>
<dbReference type="Proteomes" id="UP000327424">
    <property type="component" value="Chromosome"/>
</dbReference>
<feature type="transmembrane region" description="Helical" evidence="9">
    <location>
        <begin position="319"/>
        <end position="338"/>
    </location>
</feature>
<dbReference type="GO" id="GO:0015188">
    <property type="term" value="F:L-isoleucine transmembrane transporter activity"/>
    <property type="evidence" value="ECO:0007669"/>
    <property type="project" value="TreeGrafter"/>
</dbReference>
<dbReference type="InterPro" id="IPR004685">
    <property type="entry name" value="Brnchd-chn_aa_trnsp_Livcs"/>
</dbReference>
<evidence type="ECO:0000256" key="3">
    <source>
        <dbReference type="ARBA" id="ARBA00022448"/>
    </source>
</evidence>
<gene>
    <name evidence="10" type="primary">brnQ</name>
    <name evidence="10" type="ORF">FR932_15110</name>
</gene>
<dbReference type="KEGG" id="mmaa:FR932_15110"/>
<dbReference type="GO" id="GO:0015820">
    <property type="term" value="P:L-leucine transport"/>
    <property type="evidence" value="ECO:0007669"/>
    <property type="project" value="TreeGrafter"/>
</dbReference>
<keyword evidence="5 9" id="KW-0812">Transmembrane</keyword>
<dbReference type="GO" id="GO:0015190">
    <property type="term" value="F:L-leucine transmembrane transporter activity"/>
    <property type="evidence" value="ECO:0007669"/>
    <property type="project" value="TreeGrafter"/>
</dbReference>
<comment type="caution">
    <text evidence="9">Lacks conserved residue(s) required for the propagation of feature annotation.</text>
</comment>
<feature type="transmembrane region" description="Helical" evidence="9">
    <location>
        <begin position="152"/>
        <end position="171"/>
    </location>
</feature>
<feature type="transmembrane region" description="Helical" evidence="9">
    <location>
        <begin position="377"/>
        <end position="399"/>
    </location>
</feature>
<dbReference type="Pfam" id="PF05525">
    <property type="entry name" value="Branch_AA_trans"/>
    <property type="match status" value="1"/>
</dbReference>
<sequence>MTIKLKTADVLAIGFMTFAFFLGAGNIIFPPLAGNLAGQSFMPAMFGFLATAVGLPLITIIAVAKAGGGLITMTRFLPAMAATAIAVAIYIIIGPAFAAPRTSLVAYEMGIKPFLGDAANETTLALYSVAFFIITAYFALSQGKLIDNVGKILTPALIVLLTVLAIAVFVMPQGEIGIAREAYVDSPFTKGFLEGYNTMDTFASLMFGMLIINVLKSKGVTDKASQFKYLVMAGSIAAAGLAFVYISLFYLGATSQSLIAVGADVNGGMILATYVQALFGMPGQYILAAVVTLACLTTAVGLASAVAEFFHELKPQWSYKMLVVINCVVCAIVANVGLSQLISISVPVLFAVYPIAIAIVALILLQERFPNPQFAFRLVMVVAFMFGVLDGLKVAGLAMSGFEFLPLFDQGLAWVLPTALAIVVSIVAMRSPKNVAVAIAK</sequence>
<evidence type="ECO:0000256" key="9">
    <source>
        <dbReference type="RuleBase" id="RU362122"/>
    </source>
</evidence>
<organism evidence="10 11">
    <name type="scientific">Moritella marina ATCC 15381</name>
    <dbReference type="NCBI Taxonomy" id="1202962"/>
    <lineage>
        <taxon>Bacteria</taxon>
        <taxon>Pseudomonadati</taxon>
        <taxon>Pseudomonadota</taxon>
        <taxon>Gammaproteobacteria</taxon>
        <taxon>Alteromonadales</taxon>
        <taxon>Moritellaceae</taxon>
        <taxon>Moritella</taxon>
    </lineage>
</organism>
<dbReference type="PANTHER" id="PTHR30588:SF0">
    <property type="entry name" value="BRANCHED-CHAIN AMINO ACID PERMEASE BRNQ"/>
    <property type="match status" value="1"/>
</dbReference>